<feature type="domain" description="DUF6534" evidence="2">
    <location>
        <begin position="169"/>
        <end position="255"/>
    </location>
</feature>
<proteinExistence type="predicted"/>
<dbReference type="Proteomes" id="UP000218334">
    <property type="component" value="Unassembled WGS sequence"/>
</dbReference>
<gene>
    <name evidence="3" type="ORF">ARMSODRAFT_1084674</name>
</gene>
<dbReference type="EMBL" id="KZ293429">
    <property type="protein sequence ID" value="PBK69313.1"/>
    <property type="molecule type" value="Genomic_DNA"/>
</dbReference>
<feature type="transmembrane region" description="Helical" evidence="1">
    <location>
        <begin position="91"/>
        <end position="109"/>
    </location>
</feature>
<evidence type="ECO:0000313" key="4">
    <source>
        <dbReference type="Proteomes" id="UP000218334"/>
    </source>
</evidence>
<dbReference type="InterPro" id="IPR045339">
    <property type="entry name" value="DUF6534"/>
</dbReference>
<evidence type="ECO:0000259" key="2">
    <source>
        <dbReference type="Pfam" id="PF20152"/>
    </source>
</evidence>
<feature type="transmembrane region" description="Helical" evidence="1">
    <location>
        <begin position="121"/>
        <end position="140"/>
    </location>
</feature>
<keyword evidence="1" id="KW-0472">Membrane</keyword>
<keyword evidence="4" id="KW-1185">Reference proteome</keyword>
<sequence>MPSYPSLDNSFGALYIGATIAAILFGVTSLEAVIYFTRFPHDWWIHRYSVATLWILDALHVALSTHALYFYLVTHFGDFVTLGAPTWSFRLQLVIKMSIVLWVQVLYAIRLWKLGRHFPKTFPWFVFLGVAAVFGIGIFSLRDVYIAPTFVDIDNVKAGIYTVFCVIPASDLVIAISMCYYLYQIREATSYSNTIAFVLLLMRFILISGLATSACSLLSLITYAAWPDSFIFFAFDFILPKLYIISLLAMFNFRKDHQAKLLGADYDSEAPIVFRKVSVNHETGTDETNTTVSEAVLQKQEMNIGNNSKGNTRDEV</sequence>
<organism evidence="3 4">
    <name type="scientific">Armillaria solidipes</name>
    <dbReference type="NCBI Taxonomy" id="1076256"/>
    <lineage>
        <taxon>Eukaryota</taxon>
        <taxon>Fungi</taxon>
        <taxon>Dikarya</taxon>
        <taxon>Basidiomycota</taxon>
        <taxon>Agaricomycotina</taxon>
        <taxon>Agaricomycetes</taxon>
        <taxon>Agaricomycetidae</taxon>
        <taxon>Agaricales</taxon>
        <taxon>Marasmiineae</taxon>
        <taxon>Physalacriaceae</taxon>
        <taxon>Armillaria</taxon>
    </lineage>
</organism>
<protein>
    <recommendedName>
        <fullName evidence="2">DUF6534 domain-containing protein</fullName>
    </recommendedName>
</protein>
<feature type="transmembrane region" description="Helical" evidence="1">
    <location>
        <begin position="230"/>
        <end position="251"/>
    </location>
</feature>
<evidence type="ECO:0000256" key="1">
    <source>
        <dbReference type="SAM" id="Phobius"/>
    </source>
</evidence>
<feature type="transmembrane region" description="Helical" evidence="1">
    <location>
        <begin position="160"/>
        <end position="183"/>
    </location>
</feature>
<feature type="transmembrane region" description="Helical" evidence="1">
    <location>
        <begin position="195"/>
        <end position="224"/>
    </location>
</feature>
<keyword evidence="1" id="KW-0812">Transmembrane</keyword>
<feature type="transmembrane region" description="Helical" evidence="1">
    <location>
        <begin position="12"/>
        <end position="36"/>
    </location>
</feature>
<dbReference type="PANTHER" id="PTHR40465">
    <property type="entry name" value="CHROMOSOME 1, WHOLE GENOME SHOTGUN SEQUENCE"/>
    <property type="match status" value="1"/>
</dbReference>
<keyword evidence="1" id="KW-1133">Transmembrane helix</keyword>
<reference evidence="4" key="1">
    <citation type="journal article" date="2017" name="Nat. Ecol. Evol.">
        <title>Genome expansion and lineage-specific genetic innovations in the forest pathogenic fungi Armillaria.</title>
        <authorList>
            <person name="Sipos G."/>
            <person name="Prasanna A.N."/>
            <person name="Walter M.C."/>
            <person name="O'Connor E."/>
            <person name="Balint B."/>
            <person name="Krizsan K."/>
            <person name="Kiss B."/>
            <person name="Hess J."/>
            <person name="Varga T."/>
            <person name="Slot J."/>
            <person name="Riley R."/>
            <person name="Boka B."/>
            <person name="Rigling D."/>
            <person name="Barry K."/>
            <person name="Lee J."/>
            <person name="Mihaltcheva S."/>
            <person name="LaButti K."/>
            <person name="Lipzen A."/>
            <person name="Waldron R."/>
            <person name="Moloney N.M."/>
            <person name="Sperisen C."/>
            <person name="Kredics L."/>
            <person name="Vagvoelgyi C."/>
            <person name="Patrignani A."/>
            <person name="Fitzpatrick D."/>
            <person name="Nagy I."/>
            <person name="Doyle S."/>
            <person name="Anderson J.B."/>
            <person name="Grigoriev I.V."/>
            <person name="Gueldener U."/>
            <person name="Muensterkoetter M."/>
            <person name="Nagy L.G."/>
        </authorList>
    </citation>
    <scope>NUCLEOTIDE SEQUENCE [LARGE SCALE GENOMIC DNA]</scope>
    <source>
        <strain evidence="4">28-4</strain>
    </source>
</reference>
<dbReference type="AlphaFoldDB" id="A0A2H3BZI9"/>
<dbReference type="STRING" id="1076256.A0A2H3BZI9"/>
<name>A0A2H3BZI9_9AGAR</name>
<accession>A0A2H3BZI9</accession>
<evidence type="ECO:0000313" key="3">
    <source>
        <dbReference type="EMBL" id="PBK69313.1"/>
    </source>
</evidence>
<dbReference type="PANTHER" id="PTHR40465:SF1">
    <property type="entry name" value="DUF6534 DOMAIN-CONTAINING PROTEIN"/>
    <property type="match status" value="1"/>
</dbReference>
<dbReference type="Pfam" id="PF20152">
    <property type="entry name" value="DUF6534"/>
    <property type="match status" value="1"/>
</dbReference>
<feature type="transmembrane region" description="Helical" evidence="1">
    <location>
        <begin position="48"/>
        <end position="71"/>
    </location>
</feature>